<protein>
    <submittedName>
        <fullName evidence="3">Uncharacterized protein</fullName>
    </submittedName>
</protein>
<sequence>MNRTHQIFPGILSMAVLAAAFCIWSAFGNEVNLCVTSGCALFQDTSIAGISLWWAGGVMFTLLAAAALMGAAQLGLILAGLALLGDICLLLLMAVTAPCVSCLIVACFFAMIYAGFRQAAQRSRSGLPADKPGRSLLLVLWGLLVIVNAGTALRTQADVWAITDNSNEASVRMFFSPSCPSCQEGIALLSGHVDVAFYPLAENEADIHTVARMLRLMDNGASLSEALTKAKDIAAPTGMAATAPDMLLLRLRMLRNKAHVFMAGSQTVPFFEYHGLPAMLKKNTKQQASQASLPQVPTPPPAAGSADLPLDPQVAGQCSGTTPCP</sequence>
<feature type="transmembrane region" description="Helical" evidence="2">
    <location>
        <begin position="33"/>
        <end position="55"/>
    </location>
</feature>
<feature type="transmembrane region" description="Helical" evidence="2">
    <location>
        <begin position="90"/>
        <end position="114"/>
    </location>
</feature>
<dbReference type="RefSeq" id="WP_192112734.1">
    <property type="nucleotide sequence ID" value="NZ_CABUEN010000003.1"/>
</dbReference>
<evidence type="ECO:0000313" key="3">
    <source>
        <dbReference type="EMBL" id="SBW05470.1"/>
    </source>
</evidence>
<keyword evidence="2" id="KW-0472">Membrane</keyword>
<feature type="transmembrane region" description="Helical" evidence="2">
    <location>
        <begin position="62"/>
        <end position="84"/>
    </location>
</feature>
<keyword evidence="2" id="KW-1133">Transmembrane helix</keyword>
<name>A0A212K147_9BACT</name>
<feature type="compositionally biased region" description="Polar residues" evidence="1">
    <location>
        <begin position="316"/>
        <end position="325"/>
    </location>
</feature>
<proteinExistence type="predicted"/>
<feature type="region of interest" description="Disordered" evidence="1">
    <location>
        <begin position="283"/>
        <end position="325"/>
    </location>
</feature>
<feature type="compositionally biased region" description="Polar residues" evidence="1">
    <location>
        <begin position="285"/>
        <end position="295"/>
    </location>
</feature>
<keyword evidence="2" id="KW-0812">Transmembrane</keyword>
<evidence type="ECO:0000256" key="2">
    <source>
        <dbReference type="SAM" id="Phobius"/>
    </source>
</evidence>
<dbReference type="EMBL" id="FLUP01000001">
    <property type="protein sequence ID" value="SBW05470.1"/>
    <property type="molecule type" value="Genomic_DNA"/>
</dbReference>
<accession>A0A212K147</accession>
<evidence type="ECO:0000256" key="1">
    <source>
        <dbReference type="SAM" id="MobiDB-lite"/>
    </source>
</evidence>
<organism evidence="3">
    <name type="scientific">uncultured Desulfovibrio sp</name>
    <dbReference type="NCBI Taxonomy" id="167968"/>
    <lineage>
        <taxon>Bacteria</taxon>
        <taxon>Pseudomonadati</taxon>
        <taxon>Thermodesulfobacteriota</taxon>
        <taxon>Desulfovibrionia</taxon>
        <taxon>Desulfovibrionales</taxon>
        <taxon>Desulfovibrionaceae</taxon>
        <taxon>Desulfovibrio</taxon>
        <taxon>environmental samples</taxon>
    </lineage>
</organism>
<reference evidence="3" key="1">
    <citation type="submission" date="2016-04" db="EMBL/GenBank/DDBJ databases">
        <authorList>
            <person name="Evans L.H."/>
            <person name="Alamgir A."/>
            <person name="Owens N."/>
            <person name="Weber N.D."/>
            <person name="Virtaneva K."/>
            <person name="Barbian K."/>
            <person name="Babar A."/>
            <person name="Rosenke K."/>
        </authorList>
    </citation>
    <scope>NUCLEOTIDE SEQUENCE</scope>
    <source>
        <strain evidence="3">92-2</strain>
    </source>
</reference>
<feature type="transmembrane region" description="Helical" evidence="2">
    <location>
        <begin position="7"/>
        <end position="27"/>
    </location>
</feature>
<gene>
    <name evidence="3" type="ORF">KM92DES2_12059</name>
</gene>
<feature type="transmembrane region" description="Helical" evidence="2">
    <location>
        <begin position="135"/>
        <end position="153"/>
    </location>
</feature>
<dbReference type="AlphaFoldDB" id="A0A212K147"/>